<dbReference type="InterPro" id="IPR050259">
    <property type="entry name" value="SDR"/>
</dbReference>
<dbReference type="GO" id="GO:0004316">
    <property type="term" value="F:3-oxoacyl-[acyl-carrier-protein] reductase (NADPH) activity"/>
    <property type="evidence" value="ECO:0007669"/>
    <property type="project" value="UniProtKB-UniRule"/>
</dbReference>
<dbReference type="GO" id="GO:0006633">
    <property type="term" value="P:fatty acid biosynthetic process"/>
    <property type="evidence" value="ECO:0007669"/>
    <property type="project" value="UniProtKB-KW"/>
</dbReference>
<feature type="binding site" evidence="7">
    <location>
        <begin position="162"/>
        <end position="166"/>
    </location>
    <ligand>
        <name>NADP(+)</name>
        <dbReference type="ChEBI" id="CHEBI:58349"/>
    </ligand>
</feature>
<dbReference type="NCBIfam" id="NF009466">
    <property type="entry name" value="PRK12826.1-2"/>
    <property type="match status" value="1"/>
</dbReference>
<keyword evidence="8" id="KW-0276">Fatty acid metabolism</keyword>
<dbReference type="EMBL" id="JALJRB010000001">
    <property type="protein sequence ID" value="MCJ8499300.1"/>
    <property type="molecule type" value="Genomic_DNA"/>
</dbReference>
<comment type="caution">
    <text evidence="10">The sequence shown here is derived from an EMBL/GenBank/DDBJ whole genome shotgun (WGS) entry which is preliminary data.</text>
</comment>
<dbReference type="RefSeq" id="WP_246902498.1">
    <property type="nucleotide sequence ID" value="NZ_JALJRB010000001.1"/>
</dbReference>
<feature type="binding site" evidence="7">
    <location>
        <begin position="70"/>
        <end position="71"/>
    </location>
    <ligand>
        <name>NADP(+)</name>
        <dbReference type="ChEBI" id="CHEBI:58349"/>
    </ligand>
</feature>
<comment type="pathway">
    <text evidence="8">Lipid metabolism; fatty acid biosynthesis.</text>
</comment>
<evidence type="ECO:0000256" key="4">
    <source>
        <dbReference type="ARBA" id="ARBA00023002"/>
    </source>
</evidence>
<feature type="binding site" evidence="7">
    <location>
        <position position="97"/>
    </location>
    <ligand>
        <name>NADP(+)</name>
        <dbReference type="ChEBI" id="CHEBI:58349"/>
    </ligand>
</feature>
<comment type="subunit">
    <text evidence="8">Homotetramer.</text>
</comment>
<reference evidence="10" key="1">
    <citation type="submission" date="2022-04" db="EMBL/GenBank/DDBJ databases">
        <title>Desulfatitalea alkaliphila sp. nov., a novel anaerobic sulfate-reducing bacterium isolated from terrestrial mud volcano, Taman Peninsula, Russia.</title>
        <authorList>
            <person name="Khomyakova M.A."/>
            <person name="Merkel A.Y."/>
            <person name="Slobodkin A.I."/>
        </authorList>
    </citation>
    <scope>NUCLEOTIDE SEQUENCE</scope>
    <source>
        <strain evidence="10">M08but</strain>
    </source>
</reference>
<evidence type="ECO:0000256" key="2">
    <source>
        <dbReference type="ARBA" id="ARBA00006484"/>
    </source>
</evidence>
<evidence type="ECO:0000259" key="9">
    <source>
        <dbReference type="SMART" id="SM00822"/>
    </source>
</evidence>
<name>A0AA41R155_9BACT</name>
<dbReference type="EC" id="1.1.1.100" evidence="8"/>
<keyword evidence="3 7" id="KW-0521">NADP</keyword>
<comment type="similarity">
    <text evidence="2 8">Belongs to the short-chain dehydrogenases/reductases (SDR) family.</text>
</comment>
<dbReference type="PROSITE" id="PS00061">
    <property type="entry name" value="ADH_SHORT"/>
    <property type="match status" value="1"/>
</dbReference>
<sequence>MTENSDRTVVVTGGSRGIGRAICKAFAEPGTRIFFNYFSPADPEGEKAAAEETIALVRQNGAEAQGMWANVAVPAEVSQFFDQVMEATGRVDVLVNNAGILRDALMARMKEADWDAVLSVNLKGPFLCTQAAARIMAKQRSGRIVNMASVVGVIGNIGQANYVAAKAGLIGLTKTAAKEYASRGVTVNAVAPGFIDTDMTAGLPEKVRTAMLASIPLGRSGSPEDVAGVVRFLASDAAAYLTGQVLHVSGGMVM</sequence>
<dbReference type="AlphaFoldDB" id="A0AA41R155"/>
<keyword evidence="4 8" id="KW-0560">Oxidoreductase</keyword>
<evidence type="ECO:0000256" key="5">
    <source>
        <dbReference type="ARBA" id="ARBA00048508"/>
    </source>
</evidence>
<keyword evidence="11" id="KW-1185">Reference proteome</keyword>
<dbReference type="InterPro" id="IPR011284">
    <property type="entry name" value="3oxo_ACP_reduc"/>
</dbReference>
<keyword evidence="8" id="KW-0444">Lipid biosynthesis</keyword>
<dbReference type="FunFam" id="3.40.50.720:FF:000115">
    <property type="entry name" value="3-oxoacyl-[acyl-carrier-protein] reductase FabG"/>
    <property type="match status" value="1"/>
</dbReference>
<accession>A0AA41R155</accession>
<dbReference type="Pfam" id="PF13561">
    <property type="entry name" value="adh_short_C2"/>
    <property type="match status" value="1"/>
</dbReference>
<dbReference type="Gene3D" id="3.40.50.720">
    <property type="entry name" value="NAD(P)-binding Rossmann-like Domain"/>
    <property type="match status" value="1"/>
</dbReference>
<keyword evidence="8" id="KW-0275">Fatty acid biosynthesis</keyword>
<feature type="domain" description="Ketoreductase" evidence="9">
    <location>
        <begin position="7"/>
        <end position="198"/>
    </location>
</feature>
<dbReference type="CDD" id="cd05333">
    <property type="entry name" value="BKR_SDR_c"/>
    <property type="match status" value="1"/>
</dbReference>
<evidence type="ECO:0000256" key="3">
    <source>
        <dbReference type="ARBA" id="ARBA00022857"/>
    </source>
</evidence>
<dbReference type="InterPro" id="IPR002347">
    <property type="entry name" value="SDR_fam"/>
</dbReference>
<dbReference type="InterPro" id="IPR036291">
    <property type="entry name" value="NAD(P)-bd_dom_sf"/>
</dbReference>
<evidence type="ECO:0000313" key="11">
    <source>
        <dbReference type="Proteomes" id="UP001165427"/>
    </source>
</evidence>
<dbReference type="PANTHER" id="PTHR42879:SF2">
    <property type="entry name" value="3-OXOACYL-[ACYL-CARRIER-PROTEIN] REDUCTASE FABG"/>
    <property type="match status" value="1"/>
</dbReference>
<dbReference type="InterPro" id="IPR057326">
    <property type="entry name" value="KR_dom"/>
</dbReference>
<feature type="binding site" evidence="7">
    <location>
        <begin position="13"/>
        <end position="16"/>
    </location>
    <ligand>
        <name>NADP(+)</name>
        <dbReference type="ChEBI" id="CHEBI:58349"/>
    </ligand>
</feature>
<dbReference type="PANTHER" id="PTHR42879">
    <property type="entry name" value="3-OXOACYL-(ACYL-CARRIER-PROTEIN) REDUCTASE"/>
    <property type="match status" value="1"/>
</dbReference>
<dbReference type="Proteomes" id="UP001165427">
    <property type="component" value="Unassembled WGS sequence"/>
</dbReference>
<feature type="binding site" evidence="7">
    <location>
        <position position="195"/>
    </location>
    <ligand>
        <name>NADP(+)</name>
        <dbReference type="ChEBI" id="CHEBI:58349"/>
    </ligand>
</feature>
<protein>
    <recommendedName>
        <fullName evidence="8">3-oxoacyl-[acyl-carrier-protein] reductase</fullName>
        <ecNumber evidence="8">1.1.1.100</ecNumber>
    </recommendedName>
</protein>
<dbReference type="PRINTS" id="PR00081">
    <property type="entry name" value="GDHRDH"/>
</dbReference>
<evidence type="ECO:0000256" key="8">
    <source>
        <dbReference type="RuleBase" id="RU366074"/>
    </source>
</evidence>
<dbReference type="SUPFAM" id="SSF51735">
    <property type="entry name" value="NAD(P)-binding Rossmann-fold domains"/>
    <property type="match status" value="1"/>
</dbReference>
<evidence type="ECO:0000313" key="10">
    <source>
        <dbReference type="EMBL" id="MCJ8499300.1"/>
    </source>
</evidence>
<keyword evidence="8" id="KW-0443">Lipid metabolism</keyword>
<dbReference type="SMART" id="SM00822">
    <property type="entry name" value="PKS_KR"/>
    <property type="match status" value="1"/>
</dbReference>
<organism evidence="10 11">
    <name type="scientific">Desulfatitalea alkaliphila</name>
    <dbReference type="NCBI Taxonomy" id="2929485"/>
    <lineage>
        <taxon>Bacteria</taxon>
        <taxon>Pseudomonadati</taxon>
        <taxon>Thermodesulfobacteriota</taxon>
        <taxon>Desulfobacteria</taxon>
        <taxon>Desulfobacterales</taxon>
        <taxon>Desulfosarcinaceae</taxon>
        <taxon>Desulfatitalea</taxon>
    </lineage>
</organism>
<evidence type="ECO:0000256" key="1">
    <source>
        <dbReference type="ARBA" id="ARBA00002607"/>
    </source>
</evidence>
<dbReference type="NCBIfam" id="TIGR01830">
    <property type="entry name" value="3oxo_ACP_reduc"/>
    <property type="match status" value="1"/>
</dbReference>
<comment type="catalytic activity">
    <reaction evidence="5 8">
        <text>a (3R)-hydroxyacyl-[ACP] + NADP(+) = a 3-oxoacyl-[ACP] + NADPH + H(+)</text>
        <dbReference type="Rhea" id="RHEA:17397"/>
        <dbReference type="Rhea" id="RHEA-COMP:9916"/>
        <dbReference type="Rhea" id="RHEA-COMP:9945"/>
        <dbReference type="ChEBI" id="CHEBI:15378"/>
        <dbReference type="ChEBI" id="CHEBI:57783"/>
        <dbReference type="ChEBI" id="CHEBI:58349"/>
        <dbReference type="ChEBI" id="CHEBI:78776"/>
        <dbReference type="ChEBI" id="CHEBI:78827"/>
        <dbReference type="EC" id="1.1.1.100"/>
    </reaction>
</comment>
<proteinExistence type="inferred from homology"/>
<feature type="active site" description="Proton acceptor" evidence="6">
    <location>
        <position position="162"/>
    </location>
</feature>
<evidence type="ECO:0000256" key="6">
    <source>
        <dbReference type="PIRSR" id="PIRSR611284-1"/>
    </source>
</evidence>
<comment type="function">
    <text evidence="1 8">Catalyzes the NADPH-dependent reduction of beta-ketoacyl-ACP substrates to beta-hydroxyacyl-ACP products, the first reductive step in the elongation cycle of fatty acid biosynthesis.</text>
</comment>
<dbReference type="PRINTS" id="PR00080">
    <property type="entry name" value="SDRFAMILY"/>
</dbReference>
<gene>
    <name evidence="10" type="primary">fabG</name>
    <name evidence="10" type="ORF">MRX98_01830</name>
</gene>
<dbReference type="InterPro" id="IPR020904">
    <property type="entry name" value="Sc_DH/Rdtase_CS"/>
</dbReference>
<dbReference type="GO" id="GO:0051287">
    <property type="term" value="F:NAD binding"/>
    <property type="evidence" value="ECO:0007669"/>
    <property type="project" value="UniProtKB-UniRule"/>
</dbReference>
<evidence type="ECO:0000256" key="7">
    <source>
        <dbReference type="PIRSR" id="PIRSR611284-2"/>
    </source>
</evidence>